<keyword evidence="1" id="KW-0812">Transmembrane</keyword>
<dbReference type="EMBL" id="JYDO01001516">
    <property type="protein sequence ID" value="KRZ64059.1"/>
    <property type="molecule type" value="Genomic_DNA"/>
</dbReference>
<feature type="transmembrane region" description="Helical" evidence="1">
    <location>
        <begin position="38"/>
        <end position="56"/>
    </location>
</feature>
<sequence length="73" mass="8779">MQRFLNIRPFQTLLVWLDKVSALYIEVYTSIESIEILTMLSFLILYGYGQYVFLYARFWRLLCSLKVDFVDIV</sequence>
<organism evidence="2 3">
    <name type="scientific">Trichinella papuae</name>
    <dbReference type="NCBI Taxonomy" id="268474"/>
    <lineage>
        <taxon>Eukaryota</taxon>
        <taxon>Metazoa</taxon>
        <taxon>Ecdysozoa</taxon>
        <taxon>Nematoda</taxon>
        <taxon>Enoplea</taxon>
        <taxon>Dorylaimia</taxon>
        <taxon>Trichinellida</taxon>
        <taxon>Trichinellidae</taxon>
        <taxon>Trichinella</taxon>
    </lineage>
</organism>
<name>A0A0V1LXG8_9BILA</name>
<keyword evidence="3" id="KW-1185">Reference proteome</keyword>
<proteinExistence type="predicted"/>
<evidence type="ECO:0000256" key="1">
    <source>
        <dbReference type="SAM" id="Phobius"/>
    </source>
</evidence>
<accession>A0A0V1LXG8</accession>
<gene>
    <name evidence="2" type="ORF">T10_1022</name>
</gene>
<keyword evidence="1" id="KW-0472">Membrane</keyword>
<dbReference type="Proteomes" id="UP000054843">
    <property type="component" value="Unassembled WGS sequence"/>
</dbReference>
<protein>
    <submittedName>
        <fullName evidence="2">Uncharacterized protein</fullName>
    </submittedName>
</protein>
<reference evidence="2 3" key="1">
    <citation type="submission" date="2015-01" db="EMBL/GenBank/DDBJ databases">
        <title>Evolution of Trichinella species and genotypes.</title>
        <authorList>
            <person name="Korhonen P.K."/>
            <person name="Edoardo P."/>
            <person name="Giuseppe L.R."/>
            <person name="Gasser R.B."/>
        </authorList>
    </citation>
    <scope>NUCLEOTIDE SEQUENCE [LARGE SCALE GENOMIC DNA]</scope>
    <source>
        <strain evidence="2">ISS1980</strain>
    </source>
</reference>
<evidence type="ECO:0000313" key="3">
    <source>
        <dbReference type="Proteomes" id="UP000054843"/>
    </source>
</evidence>
<dbReference type="AlphaFoldDB" id="A0A0V1LXG8"/>
<keyword evidence="1" id="KW-1133">Transmembrane helix</keyword>
<comment type="caution">
    <text evidence="2">The sequence shown here is derived from an EMBL/GenBank/DDBJ whole genome shotgun (WGS) entry which is preliminary data.</text>
</comment>
<evidence type="ECO:0000313" key="2">
    <source>
        <dbReference type="EMBL" id="KRZ64059.1"/>
    </source>
</evidence>